<comment type="caution">
    <text evidence="8">The sequence shown here is derived from an EMBL/GenBank/DDBJ whole genome shotgun (WGS) entry which is preliminary data.</text>
</comment>
<evidence type="ECO:0000256" key="3">
    <source>
        <dbReference type="ARBA" id="ARBA00022691"/>
    </source>
</evidence>
<dbReference type="PIRSF" id="PIRSF037420">
    <property type="entry name" value="PQQ_syn_pqqE"/>
    <property type="match status" value="1"/>
</dbReference>
<dbReference type="RefSeq" id="WP_380024566.1">
    <property type="nucleotide sequence ID" value="NZ_JBHSHC010000028.1"/>
</dbReference>
<evidence type="ECO:0000313" key="8">
    <source>
        <dbReference type="EMBL" id="MFC4766669.1"/>
    </source>
</evidence>
<dbReference type="InterPro" id="IPR058240">
    <property type="entry name" value="rSAM_sf"/>
</dbReference>
<dbReference type="InterPro" id="IPR023885">
    <property type="entry name" value="4Fe4S-binding_SPASM_dom"/>
</dbReference>
<dbReference type="Gene3D" id="3.20.20.70">
    <property type="entry name" value="Aldolase class I"/>
    <property type="match status" value="1"/>
</dbReference>
<reference evidence="9" key="1">
    <citation type="journal article" date="2019" name="Int. J. Syst. Evol. Microbiol.">
        <title>The Global Catalogue of Microorganisms (GCM) 10K type strain sequencing project: providing services to taxonomists for standard genome sequencing and annotation.</title>
        <authorList>
            <consortium name="The Broad Institute Genomics Platform"/>
            <consortium name="The Broad Institute Genome Sequencing Center for Infectious Disease"/>
            <person name="Wu L."/>
            <person name="Ma J."/>
        </authorList>
    </citation>
    <scope>NUCLEOTIDE SEQUENCE [LARGE SCALE GENOMIC DNA]</scope>
    <source>
        <strain evidence="9">WYCCWR 12678</strain>
    </source>
</reference>
<dbReference type="InterPro" id="IPR007197">
    <property type="entry name" value="rSAM"/>
</dbReference>
<dbReference type="SUPFAM" id="SSF102114">
    <property type="entry name" value="Radical SAM enzymes"/>
    <property type="match status" value="1"/>
</dbReference>
<keyword evidence="4" id="KW-0479">Metal-binding</keyword>
<keyword evidence="2" id="KW-0004">4Fe-4S</keyword>
<evidence type="ECO:0000256" key="1">
    <source>
        <dbReference type="ARBA" id="ARBA00001966"/>
    </source>
</evidence>
<dbReference type="Pfam" id="PF04055">
    <property type="entry name" value="Radical_SAM"/>
    <property type="match status" value="1"/>
</dbReference>
<keyword evidence="5" id="KW-0408">Iron</keyword>
<accession>A0ABV9PX79</accession>
<evidence type="ECO:0000256" key="4">
    <source>
        <dbReference type="ARBA" id="ARBA00022723"/>
    </source>
</evidence>
<sequence length="375" mass="43878">MNIELFLTTDCNMGCVFCGAWNQEDHNKHISYEKVCNILDTLSESGYKYLNLTGGEPFLHKHIFDFVDYAHERGFYINIPTNALFINEKAVNRLKFKNVNIRVSFHSLDRDRFKKITLTDTMEKVISAIKFMRDNQIPFSIGSTIYEENIDEIENLADFALENRAKFIRFQAVFSVYRGRDIKLESEFYEDLLTRIVSVGIKHRKNLDFKKKNNIFLHDYIDIMTTKRCGAASSMYMAIDPNLVLVPCPVLPHYIDLPTGTYESMDSIEKMKQDYNALFSDEMVDNLEGICRDCEYKSVCKGGCLSTKLARGMKITVEQPVCMKNIVRNVINKFDQKEAEEMIQYWQYHNDKRANKENVSCIRRIPVWELNYKYN</sequence>
<keyword evidence="9" id="KW-1185">Reference proteome</keyword>
<dbReference type="SFLD" id="SFLDG01386">
    <property type="entry name" value="main_SPASM_domain-containing"/>
    <property type="match status" value="1"/>
</dbReference>
<feature type="domain" description="Radical SAM core" evidence="7">
    <location>
        <begin position="1"/>
        <end position="202"/>
    </location>
</feature>
<dbReference type="PANTHER" id="PTHR11228:SF7">
    <property type="entry name" value="PQQA PEPTIDE CYCLASE"/>
    <property type="match status" value="1"/>
</dbReference>
<evidence type="ECO:0000256" key="6">
    <source>
        <dbReference type="ARBA" id="ARBA00023014"/>
    </source>
</evidence>
<dbReference type="SFLD" id="SFLDS00029">
    <property type="entry name" value="Radical_SAM"/>
    <property type="match status" value="1"/>
</dbReference>
<dbReference type="PROSITE" id="PS51918">
    <property type="entry name" value="RADICAL_SAM"/>
    <property type="match status" value="1"/>
</dbReference>
<dbReference type="CDD" id="cd01335">
    <property type="entry name" value="Radical_SAM"/>
    <property type="match status" value="1"/>
</dbReference>
<keyword evidence="6" id="KW-0411">Iron-sulfur</keyword>
<evidence type="ECO:0000256" key="5">
    <source>
        <dbReference type="ARBA" id="ARBA00023004"/>
    </source>
</evidence>
<dbReference type="InterPro" id="IPR017200">
    <property type="entry name" value="PqqE-like"/>
</dbReference>
<evidence type="ECO:0000313" key="9">
    <source>
        <dbReference type="Proteomes" id="UP001596002"/>
    </source>
</evidence>
<evidence type="ECO:0000256" key="2">
    <source>
        <dbReference type="ARBA" id="ARBA00022485"/>
    </source>
</evidence>
<dbReference type="PANTHER" id="PTHR11228">
    <property type="entry name" value="RADICAL SAM DOMAIN PROTEIN"/>
    <property type="match status" value="1"/>
</dbReference>
<dbReference type="InterPro" id="IPR006638">
    <property type="entry name" value="Elp3/MiaA/NifB-like_rSAM"/>
</dbReference>
<dbReference type="SFLD" id="SFLDG01067">
    <property type="entry name" value="SPASM/twitch_domain_containing"/>
    <property type="match status" value="1"/>
</dbReference>
<dbReference type="NCBIfam" id="TIGR04085">
    <property type="entry name" value="rSAM_more_4Fe4S"/>
    <property type="match status" value="1"/>
</dbReference>
<organism evidence="8 9">
    <name type="scientific">Effusibacillus consociatus</name>
    <dbReference type="NCBI Taxonomy" id="1117041"/>
    <lineage>
        <taxon>Bacteria</taxon>
        <taxon>Bacillati</taxon>
        <taxon>Bacillota</taxon>
        <taxon>Bacilli</taxon>
        <taxon>Bacillales</taxon>
        <taxon>Alicyclobacillaceae</taxon>
        <taxon>Effusibacillus</taxon>
    </lineage>
</organism>
<dbReference type="EMBL" id="JBHSHC010000028">
    <property type="protein sequence ID" value="MFC4766669.1"/>
    <property type="molecule type" value="Genomic_DNA"/>
</dbReference>
<proteinExistence type="predicted"/>
<name>A0ABV9PX79_9BACL</name>
<gene>
    <name evidence="8" type="ORF">ACFO8Q_04660</name>
</gene>
<dbReference type="Proteomes" id="UP001596002">
    <property type="component" value="Unassembled WGS sequence"/>
</dbReference>
<keyword evidence="3" id="KW-0949">S-adenosyl-L-methionine</keyword>
<dbReference type="SMART" id="SM00729">
    <property type="entry name" value="Elp3"/>
    <property type="match status" value="1"/>
</dbReference>
<dbReference type="InterPro" id="IPR013785">
    <property type="entry name" value="Aldolase_TIM"/>
</dbReference>
<protein>
    <submittedName>
        <fullName evidence="8">Radical SAM protein</fullName>
    </submittedName>
</protein>
<dbReference type="InterPro" id="IPR050377">
    <property type="entry name" value="Radical_SAM_PqqE_MftC-like"/>
</dbReference>
<evidence type="ECO:0000259" key="7">
    <source>
        <dbReference type="PROSITE" id="PS51918"/>
    </source>
</evidence>
<comment type="cofactor">
    <cofactor evidence="1">
        <name>[4Fe-4S] cluster</name>
        <dbReference type="ChEBI" id="CHEBI:49883"/>
    </cofactor>
</comment>